<gene>
    <name evidence="5 6" type="primary">prmA</name>
    <name evidence="6" type="ORF">MoryE10_31380</name>
</gene>
<evidence type="ECO:0000256" key="5">
    <source>
        <dbReference type="HAMAP-Rule" id="MF_00735"/>
    </source>
</evidence>
<evidence type="ECO:0000256" key="4">
    <source>
        <dbReference type="ARBA" id="ARBA00022691"/>
    </source>
</evidence>
<keyword evidence="6" id="KW-0687">Ribonucleoprotein</keyword>
<feature type="binding site" evidence="5">
    <location>
        <position position="190"/>
    </location>
    <ligand>
        <name>S-adenosyl-L-methionine</name>
        <dbReference type="ChEBI" id="CHEBI:59789"/>
    </ligand>
</feature>
<evidence type="ECO:0000313" key="7">
    <source>
        <dbReference type="Proteomes" id="UP000824988"/>
    </source>
</evidence>
<dbReference type="KEGG" id="moz:MoryE10_31380"/>
<feature type="binding site" evidence="5">
    <location>
        <position position="147"/>
    </location>
    <ligand>
        <name>S-adenosyl-L-methionine</name>
        <dbReference type="ChEBI" id="CHEBI:59789"/>
    </ligand>
</feature>
<comment type="similarity">
    <text evidence="5">Belongs to the methyltransferase superfamily. PrmA family.</text>
</comment>
<dbReference type="GO" id="GO:0005840">
    <property type="term" value="C:ribosome"/>
    <property type="evidence" value="ECO:0007669"/>
    <property type="project" value="UniProtKB-KW"/>
</dbReference>
<organism evidence="6 7">
    <name type="scientific">Methylogaea oryzae</name>
    <dbReference type="NCBI Taxonomy" id="1295382"/>
    <lineage>
        <taxon>Bacteria</taxon>
        <taxon>Pseudomonadati</taxon>
        <taxon>Pseudomonadota</taxon>
        <taxon>Gammaproteobacteria</taxon>
        <taxon>Methylococcales</taxon>
        <taxon>Methylococcaceae</taxon>
        <taxon>Methylogaea</taxon>
    </lineage>
</organism>
<dbReference type="RefSeq" id="WP_221047614.1">
    <property type="nucleotide sequence ID" value="NZ_AP019782.1"/>
</dbReference>
<sequence length="297" mass="32013">MAWQQMAVVTDADDADRLSDWFSERGAVSVTFEDAADQPLYEPKPGETPVWQATRVVALFEADFDTAAIKAELQALLGPGYARRVSEEQVEDRAWERAWMDHFKPMRFGRRLWICPSTLELPEEAVGGVCVDLDPGLAFGTGTHATTALCLEWLDGEALSGKTVLDFGCGSGVLAVAALLLGAESAIGVDIDPQALLASRDNAAKNGVESRLTCFYPEQLPADFRADVVLANILANPLVELAPTLAAHCKPGGSIVLSGLLAEQAEQVSEAYRALFRLDPVEIKDGWARVSGIKLTL</sequence>
<dbReference type="GO" id="GO:0032259">
    <property type="term" value="P:methylation"/>
    <property type="evidence" value="ECO:0007669"/>
    <property type="project" value="UniProtKB-KW"/>
</dbReference>
<comment type="function">
    <text evidence="5">Methylates ribosomal protein L11.</text>
</comment>
<dbReference type="NCBIfam" id="TIGR00406">
    <property type="entry name" value="prmA"/>
    <property type="match status" value="1"/>
</dbReference>
<evidence type="ECO:0000256" key="2">
    <source>
        <dbReference type="ARBA" id="ARBA00022603"/>
    </source>
</evidence>
<proteinExistence type="inferred from homology"/>
<dbReference type="InterPro" id="IPR004498">
    <property type="entry name" value="Ribosomal_PrmA_MeTrfase"/>
</dbReference>
<dbReference type="PIRSF" id="PIRSF000401">
    <property type="entry name" value="RPL11_MTase"/>
    <property type="match status" value="1"/>
</dbReference>
<dbReference type="HAMAP" id="MF_00735">
    <property type="entry name" value="Methyltr_PrmA"/>
    <property type="match status" value="1"/>
</dbReference>
<comment type="subcellular location">
    <subcellularLocation>
        <location evidence="5">Cytoplasm</location>
    </subcellularLocation>
</comment>
<comment type="catalytic activity">
    <reaction evidence="5">
        <text>L-lysyl-[protein] + 3 S-adenosyl-L-methionine = N(6),N(6),N(6)-trimethyl-L-lysyl-[protein] + 3 S-adenosyl-L-homocysteine + 3 H(+)</text>
        <dbReference type="Rhea" id="RHEA:54192"/>
        <dbReference type="Rhea" id="RHEA-COMP:9752"/>
        <dbReference type="Rhea" id="RHEA-COMP:13826"/>
        <dbReference type="ChEBI" id="CHEBI:15378"/>
        <dbReference type="ChEBI" id="CHEBI:29969"/>
        <dbReference type="ChEBI" id="CHEBI:57856"/>
        <dbReference type="ChEBI" id="CHEBI:59789"/>
        <dbReference type="ChEBI" id="CHEBI:61961"/>
    </reaction>
</comment>
<feature type="binding site" evidence="5">
    <location>
        <position position="168"/>
    </location>
    <ligand>
        <name>S-adenosyl-L-methionine</name>
        <dbReference type="ChEBI" id="CHEBI:59789"/>
    </ligand>
</feature>
<dbReference type="PANTHER" id="PTHR43648:SF1">
    <property type="entry name" value="ELECTRON TRANSFER FLAVOPROTEIN BETA SUBUNIT LYSINE METHYLTRANSFERASE"/>
    <property type="match status" value="1"/>
</dbReference>
<evidence type="ECO:0000256" key="3">
    <source>
        <dbReference type="ARBA" id="ARBA00022679"/>
    </source>
</evidence>
<reference evidence="6" key="1">
    <citation type="submission" date="2019-06" db="EMBL/GenBank/DDBJ databases">
        <title>Complete genome sequence of Methylogaea oryzae strain JCM16910.</title>
        <authorList>
            <person name="Asakawa S."/>
        </authorList>
    </citation>
    <scope>NUCLEOTIDE SEQUENCE</scope>
    <source>
        <strain evidence="6">E10</strain>
    </source>
</reference>
<dbReference type="AlphaFoldDB" id="A0A8D4VRS3"/>
<dbReference type="Pfam" id="PF06325">
    <property type="entry name" value="PrmA"/>
    <property type="match status" value="1"/>
</dbReference>
<dbReference type="CDD" id="cd02440">
    <property type="entry name" value="AdoMet_MTases"/>
    <property type="match status" value="1"/>
</dbReference>
<dbReference type="GO" id="GO:0005829">
    <property type="term" value="C:cytosol"/>
    <property type="evidence" value="ECO:0007669"/>
    <property type="project" value="TreeGrafter"/>
</dbReference>
<dbReference type="Proteomes" id="UP000824988">
    <property type="component" value="Chromosome"/>
</dbReference>
<keyword evidence="4 5" id="KW-0949">S-adenosyl-L-methionine</keyword>
<protein>
    <recommendedName>
        <fullName evidence="5">Ribosomal protein L11 methyltransferase</fullName>
        <shortName evidence="5">L11 Mtase</shortName>
        <ecNumber evidence="5">2.1.1.-</ecNumber>
    </recommendedName>
</protein>
<keyword evidence="1 5" id="KW-0963">Cytoplasm</keyword>
<dbReference type="PANTHER" id="PTHR43648">
    <property type="entry name" value="ELECTRON TRANSFER FLAVOPROTEIN BETA SUBUNIT LYSINE METHYLTRANSFERASE"/>
    <property type="match status" value="1"/>
</dbReference>
<name>A0A8D4VRS3_9GAMM</name>
<dbReference type="EC" id="2.1.1.-" evidence="5"/>
<feature type="binding site" evidence="5">
    <location>
        <position position="232"/>
    </location>
    <ligand>
        <name>S-adenosyl-L-methionine</name>
        <dbReference type="ChEBI" id="CHEBI:59789"/>
    </ligand>
</feature>
<dbReference type="EMBL" id="AP019782">
    <property type="protein sequence ID" value="BBL72532.1"/>
    <property type="molecule type" value="Genomic_DNA"/>
</dbReference>
<accession>A0A8D4VRS3</accession>
<dbReference type="InterPro" id="IPR050078">
    <property type="entry name" value="Ribosomal_L11_MeTrfase_PrmA"/>
</dbReference>
<keyword evidence="3 5" id="KW-0808">Transferase</keyword>
<evidence type="ECO:0000256" key="1">
    <source>
        <dbReference type="ARBA" id="ARBA00022490"/>
    </source>
</evidence>
<evidence type="ECO:0000313" key="6">
    <source>
        <dbReference type="EMBL" id="BBL72532.1"/>
    </source>
</evidence>
<keyword evidence="2 5" id="KW-0489">Methyltransferase</keyword>
<keyword evidence="7" id="KW-1185">Reference proteome</keyword>
<dbReference type="GO" id="GO:0016279">
    <property type="term" value="F:protein-lysine N-methyltransferase activity"/>
    <property type="evidence" value="ECO:0007669"/>
    <property type="project" value="TreeGrafter"/>
</dbReference>
<keyword evidence="6" id="KW-0689">Ribosomal protein</keyword>